<dbReference type="PANTHER" id="PTHR11592">
    <property type="entry name" value="GLUTATHIONE PEROXIDASE"/>
    <property type="match status" value="1"/>
</dbReference>
<evidence type="ECO:0000256" key="2">
    <source>
        <dbReference type="ARBA" id="ARBA00022559"/>
    </source>
</evidence>
<keyword evidence="3 5" id="KW-0560">Oxidoreductase</keyword>
<comment type="caution">
    <text evidence="6">The sequence shown here is derived from an EMBL/GenBank/DDBJ whole genome shotgun (WGS) entry which is preliminary data.</text>
</comment>
<evidence type="ECO:0000313" key="7">
    <source>
        <dbReference type="Proteomes" id="UP000249542"/>
    </source>
</evidence>
<dbReference type="Gene3D" id="3.40.30.10">
    <property type="entry name" value="Glutaredoxin"/>
    <property type="match status" value="1"/>
</dbReference>
<dbReference type="PRINTS" id="PR01011">
    <property type="entry name" value="GLUTPROXDASE"/>
</dbReference>
<dbReference type="InterPro" id="IPR029759">
    <property type="entry name" value="GPX_AS"/>
</dbReference>
<reference evidence="6 7" key="1">
    <citation type="submission" date="2018-06" db="EMBL/GenBank/DDBJ databases">
        <title>Genomic Encyclopedia of Archaeal and Bacterial Type Strains, Phase II (KMG-II): from individual species to whole genera.</title>
        <authorList>
            <person name="Goeker M."/>
        </authorList>
    </citation>
    <scope>NUCLEOTIDE SEQUENCE [LARGE SCALE GENOMIC DNA]</scope>
    <source>
        <strain evidence="6 7">DSM 15361</strain>
    </source>
</reference>
<feature type="active site" evidence="4">
    <location>
        <position position="36"/>
    </location>
</feature>
<evidence type="ECO:0000313" key="6">
    <source>
        <dbReference type="EMBL" id="PZW41545.1"/>
    </source>
</evidence>
<dbReference type="InterPro" id="IPR029760">
    <property type="entry name" value="GPX_CS"/>
</dbReference>
<evidence type="ECO:0000256" key="1">
    <source>
        <dbReference type="ARBA" id="ARBA00006926"/>
    </source>
</evidence>
<evidence type="ECO:0000256" key="5">
    <source>
        <dbReference type="RuleBase" id="RU000499"/>
    </source>
</evidence>
<sequence>MNKFYSHQIKSSNGKTIDFKSFKNKVVLIVNTATECGLASQFKDLEDLHQKYKDSGLVIIGFPCNQFMGQEPVNDDDMQSACEMNFGVTFPLTEKIDVNGKNTHPIFKYLKNNLGGFLGSKIKWNFTKFLIDAKGNPYKRYAPTTKPQSIENDIQKLLKM</sequence>
<dbReference type="RefSeq" id="WP_111540551.1">
    <property type="nucleotide sequence ID" value="NZ_QKYV01000003.1"/>
</dbReference>
<gene>
    <name evidence="6" type="ORF">LX95_01226</name>
</gene>
<dbReference type="EMBL" id="QKYV01000003">
    <property type="protein sequence ID" value="PZW41545.1"/>
    <property type="molecule type" value="Genomic_DNA"/>
</dbReference>
<dbReference type="GO" id="GO:0034599">
    <property type="term" value="P:cellular response to oxidative stress"/>
    <property type="evidence" value="ECO:0007669"/>
    <property type="project" value="TreeGrafter"/>
</dbReference>
<accession>A0A2W7I907</accession>
<dbReference type="InterPro" id="IPR036249">
    <property type="entry name" value="Thioredoxin-like_sf"/>
</dbReference>
<dbReference type="PANTHER" id="PTHR11592:SF78">
    <property type="entry name" value="GLUTATHIONE PEROXIDASE"/>
    <property type="match status" value="1"/>
</dbReference>
<dbReference type="Proteomes" id="UP000249542">
    <property type="component" value="Unassembled WGS sequence"/>
</dbReference>
<proteinExistence type="inferred from homology"/>
<evidence type="ECO:0000256" key="3">
    <source>
        <dbReference type="ARBA" id="ARBA00023002"/>
    </source>
</evidence>
<evidence type="ECO:0000256" key="4">
    <source>
        <dbReference type="PIRSR" id="PIRSR000303-1"/>
    </source>
</evidence>
<dbReference type="InterPro" id="IPR000889">
    <property type="entry name" value="Glutathione_peroxidase"/>
</dbReference>
<protein>
    <recommendedName>
        <fullName evidence="5">Glutathione peroxidase</fullName>
    </recommendedName>
</protein>
<keyword evidence="7" id="KW-1185">Reference proteome</keyword>
<dbReference type="FunFam" id="3.40.30.10:FF:000010">
    <property type="entry name" value="Glutathione peroxidase"/>
    <property type="match status" value="1"/>
</dbReference>
<dbReference type="PIRSF" id="PIRSF000303">
    <property type="entry name" value="Glutathion_perox"/>
    <property type="match status" value="1"/>
</dbReference>
<dbReference type="GO" id="GO:0004601">
    <property type="term" value="F:peroxidase activity"/>
    <property type="evidence" value="ECO:0007669"/>
    <property type="project" value="UniProtKB-KW"/>
</dbReference>
<dbReference type="PROSITE" id="PS00763">
    <property type="entry name" value="GLUTATHIONE_PEROXID_2"/>
    <property type="match status" value="1"/>
</dbReference>
<organism evidence="6 7">
    <name type="scientific">Mesonia algae</name>
    <dbReference type="NCBI Taxonomy" id="213248"/>
    <lineage>
        <taxon>Bacteria</taxon>
        <taxon>Pseudomonadati</taxon>
        <taxon>Bacteroidota</taxon>
        <taxon>Flavobacteriia</taxon>
        <taxon>Flavobacteriales</taxon>
        <taxon>Flavobacteriaceae</taxon>
        <taxon>Mesonia</taxon>
    </lineage>
</organism>
<dbReference type="AlphaFoldDB" id="A0A2W7I907"/>
<dbReference type="Pfam" id="PF00255">
    <property type="entry name" value="GSHPx"/>
    <property type="match status" value="1"/>
</dbReference>
<dbReference type="CDD" id="cd00340">
    <property type="entry name" value="GSH_Peroxidase"/>
    <property type="match status" value="1"/>
</dbReference>
<keyword evidence="2 5" id="KW-0575">Peroxidase</keyword>
<comment type="similarity">
    <text evidence="1 5">Belongs to the glutathione peroxidase family.</text>
</comment>
<dbReference type="PROSITE" id="PS51355">
    <property type="entry name" value="GLUTATHIONE_PEROXID_3"/>
    <property type="match status" value="1"/>
</dbReference>
<dbReference type="SUPFAM" id="SSF52833">
    <property type="entry name" value="Thioredoxin-like"/>
    <property type="match status" value="1"/>
</dbReference>
<name>A0A2W7I907_9FLAO</name>
<dbReference type="PROSITE" id="PS00460">
    <property type="entry name" value="GLUTATHIONE_PEROXID_1"/>
    <property type="match status" value="1"/>
</dbReference>